<accession>A0A7D4VI48</accession>
<gene>
    <name evidence="1" type="primary">orf186</name>
</gene>
<proteinExistence type="predicted"/>
<name>A0A7D4VI48_9AGAM</name>
<protein>
    <recommendedName>
        <fullName evidence="2">LAGLIDADG endonuclease</fullName>
    </recommendedName>
</protein>
<reference evidence="1" key="1">
    <citation type="journal article" name="Front. Microbiol.">
        <title>The First Mitochondrial Genome for Geastrales (Sphaerobolus stellatus) Reveals Intron Dynamics and Large-Scale Gene Rearrangements of Basidiomycota.</title>
        <authorList>
            <person name="Ye J."/>
            <person name="Cheng J."/>
            <person name="Ren Y."/>
            <person name="Liao W."/>
            <person name="Li Q."/>
        </authorList>
    </citation>
    <scope>NUCLEOTIDE SEQUENCE</scope>
</reference>
<geneLocation type="mitochondrion" evidence="1"/>
<dbReference type="EMBL" id="MT176429">
    <property type="protein sequence ID" value="QKS32166.1"/>
    <property type="molecule type" value="Genomic_DNA"/>
</dbReference>
<dbReference type="InterPro" id="IPR027434">
    <property type="entry name" value="Homing_endonucl"/>
</dbReference>
<organism evidence="1">
    <name type="scientific">Sphaerobolus stellatus</name>
    <dbReference type="NCBI Taxonomy" id="68786"/>
    <lineage>
        <taxon>Eukaryota</taxon>
        <taxon>Fungi</taxon>
        <taxon>Dikarya</taxon>
        <taxon>Basidiomycota</taxon>
        <taxon>Agaricomycotina</taxon>
        <taxon>Agaricomycetes</taxon>
        <taxon>Phallomycetidae</taxon>
        <taxon>Geastrales</taxon>
        <taxon>Sphaerobolaceae</taxon>
        <taxon>Sphaerobolus</taxon>
    </lineage>
</organism>
<sequence>MPYFNQLYAEKYTGMLKLARIYDLMSVNSVKAKVELVSLAYSLTSSGFRTIPLLTKIKAVTGLILSEIEIPSLNCYTSNEKAFNLLWILGFMLGDGNIYVRIRDTKAGLDFLPLFRINQTNTVVNLALYTKLFYFISSLPGKLSPIIKKQGDNLELHVFGKANVTSLMNMLAPVTSFIGKGGNFLC</sequence>
<evidence type="ECO:0000313" key="1">
    <source>
        <dbReference type="EMBL" id="QKS32166.1"/>
    </source>
</evidence>
<dbReference type="AlphaFoldDB" id="A0A7D4VI48"/>
<keyword evidence="1" id="KW-0496">Mitochondrion</keyword>
<dbReference type="SUPFAM" id="SSF55608">
    <property type="entry name" value="Homing endonucleases"/>
    <property type="match status" value="1"/>
</dbReference>
<dbReference type="Gene3D" id="3.10.28.10">
    <property type="entry name" value="Homing endonucleases"/>
    <property type="match status" value="1"/>
</dbReference>
<evidence type="ECO:0008006" key="2">
    <source>
        <dbReference type="Google" id="ProtNLM"/>
    </source>
</evidence>